<accession>X0SNG3</accession>
<sequence>MLNDEPSRFRYTSPTAIRDMLLILPELLTWVNSNWPDDWPLWEMREVEHTLCEFDKYERVRLGEGTPKQLFRSVK</sequence>
<protein>
    <submittedName>
        <fullName evidence="1">Uncharacterized protein</fullName>
    </submittedName>
</protein>
<proteinExistence type="predicted"/>
<gene>
    <name evidence="1" type="ORF">S01H1_13540</name>
</gene>
<organism evidence="1">
    <name type="scientific">marine sediment metagenome</name>
    <dbReference type="NCBI Taxonomy" id="412755"/>
    <lineage>
        <taxon>unclassified sequences</taxon>
        <taxon>metagenomes</taxon>
        <taxon>ecological metagenomes</taxon>
    </lineage>
</organism>
<dbReference type="EMBL" id="BARS01006991">
    <property type="protein sequence ID" value="GAF76676.1"/>
    <property type="molecule type" value="Genomic_DNA"/>
</dbReference>
<evidence type="ECO:0000313" key="1">
    <source>
        <dbReference type="EMBL" id="GAF76676.1"/>
    </source>
</evidence>
<name>X0SNG3_9ZZZZ</name>
<comment type="caution">
    <text evidence="1">The sequence shown here is derived from an EMBL/GenBank/DDBJ whole genome shotgun (WGS) entry which is preliminary data.</text>
</comment>
<reference evidence="1" key="1">
    <citation type="journal article" date="2014" name="Front. Microbiol.">
        <title>High frequency of phylogenetically diverse reductive dehalogenase-homologous genes in deep subseafloor sedimentary metagenomes.</title>
        <authorList>
            <person name="Kawai M."/>
            <person name="Futagami T."/>
            <person name="Toyoda A."/>
            <person name="Takaki Y."/>
            <person name="Nishi S."/>
            <person name="Hori S."/>
            <person name="Arai W."/>
            <person name="Tsubouchi T."/>
            <person name="Morono Y."/>
            <person name="Uchiyama I."/>
            <person name="Ito T."/>
            <person name="Fujiyama A."/>
            <person name="Inagaki F."/>
            <person name="Takami H."/>
        </authorList>
    </citation>
    <scope>NUCLEOTIDE SEQUENCE</scope>
    <source>
        <strain evidence="1">Expedition CK06-06</strain>
    </source>
</reference>
<dbReference type="AlphaFoldDB" id="X0SNG3"/>